<dbReference type="Proteomes" id="UP000521227">
    <property type="component" value="Unassembled WGS sequence"/>
</dbReference>
<comment type="caution">
    <text evidence="1">The sequence shown here is derived from an EMBL/GenBank/DDBJ whole genome shotgun (WGS) entry which is preliminary data.</text>
</comment>
<evidence type="ECO:0000313" key="2">
    <source>
        <dbReference type="Proteomes" id="UP000521227"/>
    </source>
</evidence>
<evidence type="ECO:0000313" key="1">
    <source>
        <dbReference type="EMBL" id="MBB5050997.1"/>
    </source>
</evidence>
<dbReference type="EMBL" id="JACHIJ010000002">
    <property type="protein sequence ID" value="MBB5050997.1"/>
    <property type="molecule type" value="Genomic_DNA"/>
</dbReference>
<accession>A0A840MXS7</accession>
<organism evidence="1 2">
    <name type="scientific">Afipia massiliensis</name>
    <dbReference type="NCBI Taxonomy" id="211460"/>
    <lineage>
        <taxon>Bacteria</taxon>
        <taxon>Pseudomonadati</taxon>
        <taxon>Pseudomonadota</taxon>
        <taxon>Alphaproteobacteria</taxon>
        <taxon>Hyphomicrobiales</taxon>
        <taxon>Nitrobacteraceae</taxon>
        <taxon>Afipia</taxon>
    </lineage>
</organism>
<protein>
    <submittedName>
        <fullName evidence="1">Uncharacterized protein</fullName>
    </submittedName>
</protein>
<name>A0A840MXS7_9BRAD</name>
<sequence>MDDHEWEKGMHALAAELASKPNRAYRTWTLRIDGGKPTFELSEFDGMFDEILDEVYGEADKIGDWK</sequence>
<dbReference type="RefSeq" id="WP_184082798.1">
    <property type="nucleotide sequence ID" value="NZ_JACHIJ010000002.1"/>
</dbReference>
<reference evidence="1 2" key="1">
    <citation type="submission" date="2020-08" db="EMBL/GenBank/DDBJ databases">
        <title>Genomic Encyclopedia of Type Strains, Phase IV (KMG-IV): sequencing the most valuable type-strain genomes for metagenomic binning, comparative biology and taxonomic classification.</title>
        <authorList>
            <person name="Goeker M."/>
        </authorList>
    </citation>
    <scope>NUCLEOTIDE SEQUENCE [LARGE SCALE GENOMIC DNA]</scope>
    <source>
        <strain evidence="1 2">DSM 17498</strain>
    </source>
</reference>
<gene>
    <name evidence="1" type="ORF">HNQ36_000951</name>
</gene>
<proteinExistence type="predicted"/>
<dbReference type="AlphaFoldDB" id="A0A840MXS7"/>